<dbReference type="Pfam" id="PF01545">
    <property type="entry name" value="Cation_efflux"/>
    <property type="match status" value="1"/>
</dbReference>
<evidence type="ECO:0000256" key="3">
    <source>
        <dbReference type="ARBA" id="ARBA00022448"/>
    </source>
</evidence>
<dbReference type="PANTHER" id="PTHR43840:SF15">
    <property type="entry name" value="MITOCHONDRIAL METAL TRANSPORTER 1-RELATED"/>
    <property type="match status" value="1"/>
</dbReference>
<keyword evidence="4 7" id="KW-0812">Transmembrane</keyword>
<evidence type="ECO:0000313" key="10">
    <source>
        <dbReference type="EMBL" id="OHA47833.1"/>
    </source>
</evidence>
<keyword evidence="6 7" id="KW-0472">Membrane</keyword>
<comment type="similarity">
    <text evidence="2">Belongs to the cation diffusion facilitator (CDF) transporter (TC 2.A.4) family.</text>
</comment>
<dbReference type="GO" id="GO:0006882">
    <property type="term" value="P:intracellular zinc ion homeostasis"/>
    <property type="evidence" value="ECO:0007669"/>
    <property type="project" value="TreeGrafter"/>
</dbReference>
<dbReference type="Proteomes" id="UP000177629">
    <property type="component" value="Unassembled WGS sequence"/>
</dbReference>
<feature type="transmembrane region" description="Helical" evidence="7">
    <location>
        <begin position="105"/>
        <end position="129"/>
    </location>
</feature>
<dbReference type="STRING" id="1802362.A2806_02190"/>
<dbReference type="GO" id="GO:0005886">
    <property type="term" value="C:plasma membrane"/>
    <property type="evidence" value="ECO:0007669"/>
    <property type="project" value="TreeGrafter"/>
</dbReference>
<dbReference type="SUPFAM" id="SSF160240">
    <property type="entry name" value="Cation efflux protein cytoplasmic domain-like"/>
    <property type="match status" value="1"/>
</dbReference>
<keyword evidence="5 7" id="KW-1133">Transmembrane helix</keyword>
<dbReference type="EMBL" id="MHSS01000013">
    <property type="protein sequence ID" value="OHA47833.1"/>
    <property type="molecule type" value="Genomic_DNA"/>
</dbReference>
<evidence type="ECO:0000256" key="1">
    <source>
        <dbReference type="ARBA" id="ARBA00004141"/>
    </source>
</evidence>
<name>A0A1G2PHT6_9BACT</name>
<dbReference type="InterPro" id="IPR058533">
    <property type="entry name" value="Cation_efflux_TM"/>
</dbReference>
<evidence type="ECO:0000259" key="9">
    <source>
        <dbReference type="Pfam" id="PF16916"/>
    </source>
</evidence>
<evidence type="ECO:0000256" key="2">
    <source>
        <dbReference type="ARBA" id="ARBA00008114"/>
    </source>
</evidence>
<feature type="transmembrane region" description="Helical" evidence="7">
    <location>
        <begin position="45"/>
        <end position="63"/>
    </location>
</feature>
<evidence type="ECO:0000313" key="11">
    <source>
        <dbReference type="Proteomes" id="UP000177629"/>
    </source>
</evidence>
<evidence type="ECO:0000259" key="8">
    <source>
        <dbReference type="Pfam" id="PF01545"/>
    </source>
</evidence>
<gene>
    <name evidence="10" type="ORF">A2806_02190</name>
</gene>
<feature type="transmembrane region" description="Helical" evidence="7">
    <location>
        <begin position="7"/>
        <end position="25"/>
    </location>
</feature>
<dbReference type="GO" id="GO:0015093">
    <property type="term" value="F:ferrous iron transmembrane transporter activity"/>
    <property type="evidence" value="ECO:0007669"/>
    <property type="project" value="TreeGrafter"/>
</dbReference>
<dbReference type="SUPFAM" id="SSF161111">
    <property type="entry name" value="Cation efflux protein transmembrane domain-like"/>
    <property type="match status" value="1"/>
</dbReference>
<dbReference type="NCBIfam" id="TIGR01297">
    <property type="entry name" value="CDF"/>
    <property type="match status" value="1"/>
</dbReference>
<reference evidence="10 11" key="1">
    <citation type="journal article" date="2016" name="Nat. Commun.">
        <title>Thousands of microbial genomes shed light on interconnected biogeochemical processes in an aquifer system.</title>
        <authorList>
            <person name="Anantharaman K."/>
            <person name="Brown C.T."/>
            <person name="Hug L.A."/>
            <person name="Sharon I."/>
            <person name="Castelle C.J."/>
            <person name="Probst A.J."/>
            <person name="Thomas B.C."/>
            <person name="Singh A."/>
            <person name="Wilkins M.J."/>
            <person name="Karaoz U."/>
            <person name="Brodie E.L."/>
            <person name="Williams K.H."/>
            <person name="Hubbard S.S."/>
            <person name="Banfield J.F."/>
        </authorList>
    </citation>
    <scope>NUCLEOTIDE SEQUENCE [LARGE SCALE GENOMIC DNA]</scope>
</reference>
<dbReference type="AlphaFoldDB" id="A0A1G2PHT6"/>
<evidence type="ECO:0000256" key="5">
    <source>
        <dbReference type="ARBA" id="ARBA00022989"/>
    </source>
</evidence>
<dbReference type="InterPro" id="IPR002524">
    <property type="entry name" value="Cation_efflux"/>
</dbReference>
<dbReference type="GO" id="GO:0015086">
    <property type="term" value="F:cadmium ion transmembrane transporter activity"/>
    <property type="evidence" value="ECO:0007669"/>
    <property type="project" value="TreeGrafter"/>
</dbReference>
<dbReference type="Gene3D" id="3.30.70.1350">
    <property type="entry name" value="Cation efflux protein, cytoplasmic domain"/>
    <property type="match status" value="1"/>
</dbReference>
<dbReference type="InterPro" id="IPR050291">
    <property type="entry name" value="CDF_Transporter"/>
</dbReference>
<dbReference type="PANTHER" id="PTHR43840">
    <property type="entry name" value="MITOCHONDRIAL METAL TRANSPORTER 1-RELATED"/>
    <property type="match status" value="1"/>
</dbReference>
<dbReference type="Gene3D" id="1.20.1510.10">
    <property type="entry name" value="Cation efflux protein transmembrane domain"/>
    <property type="match status" value="1"/>
</dbReference>
<comment type="subcellular location">
    <subcellularLocation>
        <location evidence="1">Membrane</location>
        <topology evidence="1">Multi-pass membrane protein</topology>
    </subcellularLocation>
</comment>
<sequence>MKRQITALGIILALNLSVAITRIVLHVLTGSSSILADAIHAFSDSGANIVAIFGIWLAARPAHEAHPYGHKRFEPLAVVIIGLMVFAGGVVVAQQGIEKLISGSAVVFSPIAFWLLVGTLVLNALIASIERFLGKRWQSRLLKADATHTVSDLFAGGAVLVGYGALKIGVSVLDPLAALAIAGLIIFIAVRELIWENIQILIDAKVFDEQEIRTVVEKIPGVIECHHIRSRGTAEDPFIDLHIRVKAHTTIENAYPIVQTVRKALEEKLRADATIQVEPEL</sequence>
<feature type="transmembrane region" description="Helical" evidence="7">
    <location>
        <begin position="176"/>
        <end position="195"/>
    </location>
</feature>
<evidence type="ECO:0000256" key="6">
    <source>
        <dbReference type="ARBA" id="ARBA00023136"/>
    </source>
</evidence>
<evidence type="ECO:0000256" key="4">
    <source>
        <dbReference type="ARBA" id="ARBA00022692"/>
    </source>
</evidence>
<comment type="caution">
    <text evidence="10">The sequence shown here is derived from an EMBL/GenBank/DDBJ whole genome shotgun (WGS) entry which is preliminary data.</text>
</comment>
<accession>A0A1G2PHT6</accession>
<dbReference type="InterPro" id="IPR027470">
    <property type="entry name" value="Cation_efflux_CTD"/>
</dbReference>
<feature type="domain" description="Cation efflux protein cytoplasmic" evidence="9">
    <location>
        <begin position="208"/>
        <end position="280"/>
    </location>
</feature>
<evidence type="ECO:0000256" key="7">
    <source>
        <dbReference type="SAM" id="Phobius"/>
    </source>
</evidence>
<dbReference type="GO" id="GO:0015341">
    <property type="term" value="F:zinc efflux antiporter activity"/>
    <property type="evidence" value="ECO:0007669"/>
    <property type="project" value="TreeGrafter"/>
</dbReference>
<dbReference type="Pfam" id="PF16916">
    <property type="entry name" value="ZT_dimer"/>
    <property type="match status" value="1"/>
</dbReference>
<protein>
    <submittedName>
        <fullName evidence="10">Uncharacterized protein</fullName>
    </submittedName>
</protein>
<proteinExistence type="inferred from homology"/>
<feature type="transmembrane region" description="Helical" evidence="7">
    <location>
        <begin position="75"/>
        <end position="93"/>
    </location>
</feature>
<dbReference type="InterPro" id="IPR036837">
    <property type="entry name" value="Cation_efflux_CTD_sf"/>
</dbReference>
<feature type="transmembrane region" description="Helical" evidence="7">
    <location>
        <begin position="150"/>
        <end position="170"/>
    </location>
</feature>
<organism evidence="10 11">
    <name type="scientific">Candidatus Terrybacteria bacterium RIFCSPHIGHO2_01_FULL_48_17</name>
    <dbReference type="NCBI Taxonomy" id="1802362"/>
    <lineage>
        <taxon>Bacteria</taxon>
        <taxon>Candidatus Terryibacteriota</taxon>
    </lineage>
</organism>
<dbReference type="InterPro" id="IPR027469">
    <property type="entry name" value="Cation_efflux_TMD_sf"/>
</dbReference>
<keyword evidence="3" id="KW-0813">Transport</keyword>
<feature type="domain" description="Cation efflux protein transmembrane" evidence="8">
    <location>
        <begin position="10"/>
        <end position="202"/>
    </location>
</feature>